<keyword evidence="2" id="KW-1185">Reference proteome</keyword>
<name>A0ABW0GG20_9PROT</name>
<protein>
    <submittedName>
        <fullName evidence="1">Uncharacterized protein</fullName>
    </submittedName>
</protein>
<comment type="caution">
    <text evidence="1">The sequence shown here is derived from an EMBL/GenBank/DDBJ whole genome shotgun (WGS) entry which is preliminary data.</text>
</comment>
<proteinExistence type="predicted"/>
<reference evidence="2" key="1">
    <citation type="journal article" date="2019" name="Int. J. Syst. Evol. Microbiol.">
        <title>The Global Catalogue of Microorganisms (GCM) 10K type strain sequencing project: providing services to taxonomists for standard genome sequencing and annotation.</title>
        <authorList>
            <consortium name="The Broad Institute Genomics Platform"/>
            <consortium name="The Broad Institute Genome Sequencing Center for Infectious Disease"/>
            <person name="Wu L."/>
            <person name="Ma J."/>
        </authorList>
    </citation>
    <scope>NUCLEOTIDE SEQUENCE [LARGE SCALE GENOMIC DNA]</scope>
    <source>
        <strain evidence="2">CCUG 58760</strain>
    </source>
</reference>
<gene>
    <name evidence="1" type="ORF">ACFPMG_29160</name>
</gene>
<dbReference type="EMBL" id="JBHSLC010000110">
    <property type="protein sequence ID" value="MFC5359072.1"/>
    <property type="molecule type" value="Genomic_DNA"/>
</dbReference>
<evidence type="ECO:0000313" key="1">
    <source>
        <dbReference type="EMBL" id="MFC5359072.1"/>
    </source>
</evidence>
<accession>A0ABW0GG20</accession>
<sequence>MSGRAWAVTLTAMYLLISTEAWADWGYAKWGMSVKEVVDASGGAALPISAQEKNGAKFSTDLFDPRLVSDTTIDAFKFHVVFYFHSSSGELSMIDMNLINREYYADVSSAVHRKYGKPISDSESQYHSRTTWQTDSNQVELSVIPGTPVARSVSLRYTPRISKDNAGL</sequence>
<organism evidence="1 2">
    <name type="scientific">Azospirillum himalayense</name>
    <dbReference type="NCBI Taxonomy" id="654847"/>
    <lineage>
        <taxon>Bacteria</taxon>
        <taxon>Pseudomonadati</taxon>
        <taxon>Pseudomonadota</taxon>
        <taxon>Alphaproteobacteria</taxon>
        <taxon>Rhodospirillales</taxon>
        <taxon>Azospirillaceae</taxon>
        <taxon>Azospirillum</taxon>
    </lineage>
</organism>
<dbReference type="Proteomes" id="UP001596166">
    <property type="component" value="Unassembled WGS sequence"/>
</dbReference>
<dbReference type="RefSeq" id="WP_376998753.1">
    <property type="nucleotide sequence ID" value="NZ_JBHSLC010000110.1"/>
</dbReference>
<evidence type="ECO:0000313" key="2">
    <source>
        <dbReference type="Proteomes" id="UP001596166"/>
    </source>
</evidence>